<evidence type="ECO:0000256" key="2">
    <source>
        <dbReference type="ARBA" id="ARBA00022989"/>
    </source>
</evidence>
<protein>
    <recommendedName>
        <fullName evidence="5">HIG1 domain-containing protein</fullName>
    </recommendedName>
</protein>
<evidence type="ECO:0000256" key="3">
    <source>
        <dbReference type="ARBA" id="ARBA00023136"/>
    </source>
</evidence>
<dbReference type="Pfam" id="PF04588">
    <property type="entry name" value="HIG_1_N"/>
    <property type="match status" value="1"/>
</dbReference>
<organism evidence="6 7">
    <name type="scientific">Phaeobacter italicus</name>
    <dbReference type="NCBI Taxonomy" id="481446"/>
    <lineage>
        <taxon>Bacteria</taxon>
        <taxon>Pseudomonadati</taxon>
        <taxon>Pseudomonadota</taxon>
        <taxon>Alphaproteobacteria</taxon>
        <taxon>Rhodobacterales</taxon>
        <taxon>Roseobacteraceae</taxon>
        <taxon>Phaeobacter</taxon>
    </lineage>
</organism>
<dbReference type="AlphaFoldDB" id="A0A0H5D5K9"/>
<evidence type="ECO:0000313" key="7">
    <source>
        <dbReference type="Proteomes" id="UP000043764"/>
    </source>
</evidence>
<reference evidence="6 7" key="1">
    <citation type="submission" date="2015-05" db="EMBL/GenBank/DDBJ databases">
        <authorList>
            <person name="Rodrigo-Torres Lidia"/>
            <person name="Arahal R.David."/>
        </authorList>
    </citation>
    <scope>NUCLEOTIDE SEQUENCE [LARGE SCALE GENOMIC DNA]</scope>
    <source>
        <strain evidence="6 7">CECT 7321</strain>
    </source>
</reference>
<evidence type="ECO:0000256" key="4">
    <source>
        <dbReference type="SAM" id="Phobius"/>
    </source>
</evidence>
<dbReference type="PROSITE" id="PS51503">
    <property type="entry name" value="HIG1"/>
    <property type="match status" value="1"/>
</dbReference>
<accession>A0A0H5D5K9</accession>
<sequence>MSDPLHILAILAIAATVIVLAIGIGGFGAGGAFNAKYGNKMMRLRILFQFIAVVLFLGYLYLRNQGGQ</sequence>
<dbReference type="GeneID" id="78398379"/>
<evidence type="ECO:0000313" key="6">
    <source>
        <dbReference type="EMBL" id="CRL12391.1"/>
    </source>
</evidence>
<gene>
    <name evidence="6" type="ORF">NIT7321_03265</name>
</gene>
<evidence type="ECO:0000256" key="1">
    <source>
        <dbReference type="ARBA" id="ARBA00022692"/>
    </source>
</evidence>
<keyword evidence="1 4" id="KW-0812">Transmembrane</keyword>
<feature type="transmembrane region" description="Helical" evidence="4">
    <location>
        <begin position="44"/>
        <end position="62"/>
    </location>
</feature>
<dbReference type="RefSeq" id="WP_008561088.1">
    <property type="nucleotide sequence ID" value="NZ_BSKQ01000001.1"/>
</dbReference>
<dbReference type="Proteomes" id="UP000043764">
    <property type="component" value="Unassembled WGS sequence"/>
</dbReference>
<dbReference type="NCBIfam" id="NF033233">
    <property type="entry name" value="twin_helix"/>
    <property type="match status" value="1"/>
</dbReference>
<dbReference type="InterPro" id="IPR007667">
    <property type="entry name" value="Hypoxia_induced_domain"/>
</dbReference>
<evidence type="ECO:0000259" key="5">
    <source>
        <dbReference type="PROSITE" id="PS51503"/>
    </source>
</evidence>
<name>A0A0H5D5K9_9RHOB</name>
<proteinExistence type="predicted"/>
<feature type="transmembrane region" description="Helical" evidence="4">
    <location>
        <begin position="6"/>
        <end position="32"/>
    </location>
</feature>
<keyword evidence="7" id="KW-1185">Reference proteome</keyword>
<keyword evidence="3 4" id="KW-0472">Membrane</keyword>
<feature type="domain" description="HIG1" evidence="5">
    <location>
        <begin position="1"/>
        <end position="68"/>
    </location>
</feature>
<dbReference type="STRING" id="481446.NIT7645_01979"/>
<keyword evidence="2 4" id="KW-1133">Transmembrane helix</keyword>
<dbReference type="EMBL" id="CVRL01000039">
    <property type="protein sequence ID" value="CRL12391.1"/>
    <property type="molecule type" value="Genomic_DNA"/>
</dbReference>